<gene>
    <name evidence="1" type="ORF">NDEV_0946</name>
</gene>
<sequence length="98" mass="11303">MDESDIRANRIPKGFLHKERKCEKGLCSKEGIYSSKLGYFCLDHILDYDMICPTQDCPRNGLAMDKLVSSIEKDINGDLHQIFLCQSCNYRHDHTVHV</sequence>
<dbReference type="KEGG" id="ndv:NDEV_0946"/>
<dbReference type="AlphaFoldDB" id="A0A128A2Y5"/>
<accession>A0A128A2Y5</accession>
<keyword evidence="2" id="KW-1185">Reference proteome</keyword>
<proteinExistence type="predicted"/>
<dbReference type="EMBL" id="LN890280">
    <property type="protein sequence ID" value="CUR51711.1"/>
    <property type="molecule type" value="Genomic_DNA"/>
</dbReference>
<evidence type="ECO:0000313" key="1">
    <source>
        <dbReference type="EMBL" id="CUR51711.1"/>
    </source>
</evidence>
<organism evidence="1 2">
    <name type="scientific">Nitrosotalea devaniterrae</name>
    <dbReference type="NCBI Taxonomy" id="1078905"/>
    <lineage>
        <taxon>Archaea</taxon>
        <taxon>Nitrososphaerota</taxon>
        <taxon>Nitrososphaeria</taxon>
        <taxon>Nitrosotaleales</taxon>
        <taxon>Nitrosotaleaceae</taxon>
        <taxon>Nitrosotalea</taxon>
    </lineage>
</organism>
<evidence type="ECO:0000313" key="2">
    <source>
        <dbReference type="Proteomes" id="UP000196239"/>
    </source>
</evidence>
<protein>
    <submittedName>
        <fullName evidence="1">Uncharacterized protein</fullName>
    </submittedName>
</protein>
<reference evidence="2" key="1">
    <citation type="submission" date="2015-10" db="EMBL/GenBank/DDBJ databases">
        <authorList>
            <person name="Lehtovirta-Morley L.E."/>
            <person name="Vieille C."/>
        </authorList>
    </citation>
    <scope>NUCLEOTIDE SEQUENCE [LARGE SCALE GENOMIC DNA]</scope>
</reference>
<dbReference type="Proteomes" id="UP000196239">
    <property type="component" value="Chromosome 1"/>
</dbReference>
<name>A0A128A2Y5_9ARCH</name>